<accession>A0A1H6Z5Z9</accession>
<comment type="subcellular location">
    <subcellularLocation>
        <location evidence="1">Membrane</location>
        <topology evidence="1">Multi-pass membrane protein</topology>
    </subcellularLocation>
</comment>
<dbReference type="Pfam" id="PF01957">
    <property type="entry name" value="NfeD"/>
    <property type="match status" value="1"/>
</dbReference>
<dbReference type="GO" id="GO:0008233">
    <property type="term" value="F:peptidase activity"/>
    <property type="evidence" value="ECO:0007669"/>
    <property type="project" value="UniProtKB-KW"/>
</dbReference>
<dbReference type="PANTHER" id="PTHR33507">
    <property type="entry name" value="INNER MEMBRANE PROTEIN YBBJ"/>
    <property type="match status" value="1"/>
</dbReference>
<organism evidence="7 8">
    <name type="scientific">Dyadobacter koreensis</name>
    <dbReference type="NCBI Taxonomy" id="408657"/>
    <lineage>
        <taxon>Bacteria</taxon>
        <taxon>Pseudomonadati</taxon>
        <taxon>Bacteroidota</taxon>
        <taxon>Cytophagia</taxon>
        <taxon>Cytophagales</taxon>
        <taxon>Spirosomataceae</taxon>
        <taxon>Dyadobacter</taxon>
    </lineage>
</organism>
<dbReference type="InterPro" id="IPR052165">
    <property type="entry name" value="Membrane_assoc_protease"/>
</dbReference>
<dbReference type="InterPro" id="IPR012340">
    <property type="entry name" value="NA-bd_OB-fold"/>
</dbReference>
<evidence type="ECO:0000313" key="8">
    <source>
        <dbReference type="Proteomes" id="UP000199532"/>
    </source>
</evidence>
<reference evidence="7 8" key="1">
    <citation type="submission" date="2016-10" db="EMBL/GenBank/DDBJ databases">
        <authorList>
            <person name="de Groot N.N."/>
        </authorList>
    </citation>
    <scope>NUCLEOTIDE SEQUENCE [LARGE SCALE GENOMIC DNA]</scope>
    <source>
        <strain evidence="7 8">DSM 19938</strain>
    </source>
</reference>
<keyword evidence="8" id="KW-1185">Reference proteome</keyword>
<proteinExistence type="predicted"/>
<dbReference type="GO" id="GO:0005886">
    <property type="term" value="C:plasma membrane"/>
    <property type="evidence" value="ECO:0007669"/>
    <property type="project" value="TreeGrafter"/>
</dbReference>
<dbReference type="Proteomes" id="UP000199532">
    <property type="component" value="Unassembled WGS sequence"/>
</dbReference>
<dbReference type="Gene3D" id="2.40.50.140">
    <property type="entry name" value="Nucleic acid-binding proteins"/>
    <property type="match status" value="1"/>
</dbReference>
<evidence type="ECO:0000313" key="7">
    <source>
        <dbReference type="EMBL" id="SEJ48879.1"/>
    </source>
</evidence>
<keyword evidence="2 5" id="KW-0812">Transmembrane</keyword>
<evidence type="ECO:0000256" key="2">
    <source>
        <dbReference type="ARBA" id="ARBA00022692"/>
    </source>
</evidence>
<protein>
    <submittedName>
        <fullName evidence="7">Membrane protein implicated in regulation of membrane protease activity</fullName>
    </submittedName>
</protein>
<gene>
    <name evidence="7" type="ORF">SAMN04487995_4964</name>
</gene>
<evidence type="ECO:0000256" key="1">
    <source>
        <dbReference type="ARBA" id="ARBA00004141"/>
    </source>
</evidence>
<keyword evidence="7" id="KW-0378">Hydrolase</keyword>
<dbReference type="PANTHER" id="PTHR33507:SF3">
    <property type="entry name" value="INNER MEMBRANE PROTEIN YBBJ"/>
    <property type="match status" value="1"/>
</dbReference>
<dbReference type="SUPFAM" id="SSF141322">
    <property type="entry name" value="NfeD domain-like"/>
    <property type="match status" value="1"/>
</dbReference>
<feature type="transmembrane region" description="Helical" evidence="5">
    <location>
        <begin position="51"/>
        <end position="70"/>
    </location>
</feature>
<evidence type="ECO:0000256" key="5">
    <source>
        <dbReference type="SAM" id="Phobius"/>
    </source>
</evidence>
<evidence type="ECO:0000259" key="6">
    <source>
        <dbReference type="Pfam" id="PF01957"/>
    </source>
</evidence>
<sequence length="148" mass="16621">MIMDLSLPQIWMIIGLLMLVAELVSVALVFVFFAVGGLFTALFAAIGLLPSLEYQIIAFSLISITSLMIFRRHAQKLMEMRREKHQEYREFVGETAMVIRDIPSNGSGKIYYRGAEWNATSVNHNPIEAGSKVIIQRTEGITLVVEES</sequence>
<dbReference type="GO" id="GO:0006508">
    <property type="term" value="P:proteolysis"/>
    <property type="evidence" value="ECO:0007669"/>
    <property type="project" value="UniProtKB-KW"/>
</dbReference>
<keyword evidence="3 5" id="KW-1133">Transmembrane helix</keyword>
<dbReference type="InterPro" id="IPR002810">
    <property type="entry name" value="NfeD-like_C"/>
</dbReference>
<dbReference type="STRING" id="408657.SAMN04487995_4964"/>
<dbReference type="AlphaFoldDB" id="A0A1H6Z5Z9"/>
<feature type="domain" description="NfeD-like C-terminal" evidence="6">
    <location>
        <begin position="90"/>
        <end position="146"/>
    </location>
</feature>
<dbReference type="EMBL" id="FNXY01000008">
    <property type="protein sequence ID" value="SEJ48879.1"/>
    <property type="molecule type" value="Genomic_DNA"/>
</dbReference>
<keyword evidence="4 5" id="KW-0472">Membrane</keyword>
<feature type="transmembrane region" description="Helical" evidence="5">
    <location>
        <begin position="12"/>
        <end position="45"/>
    </location>
</feature>
<keyword evidence="7" id="KW-0645">Protease</keyword>
<evidence type="ECO:0000256" key="4">
    <source>
        <dbReference type="ARBA" id="ARBA00023136"/>
    </source>
</evidence>
<evidence type="ECO:0000256" key="3">
    <source>
        <dbReference type="ARBA" id="ARBA00022989"/>
    </source>
</evidence>
<name>A0A1H6Z5Z9_9BACT</name>